<evidence type="ECO:0000256" key="8">
    <source>
        <dbReference type="ARBA" id="ARBA00030468"/>
    </source>
</evidence>
<keyword evidence="7" id="KW-0378">Hydrolase</keyword>
<dbReference type="GO" id="GO:0005737">
    <property type="term" value="C:cytoplasm"/>
    <property type="evidence" value="ECO:0007669"/>
    <property type="project" value="UniProtKB-SubCell"/>
</dbReference>
<keyword evidence="5" id="KW-0963">Cytoplasm</keyword>
<sequence>MEIDGEIKKKKVFESLGSGPARALSRVEKDLYEELGYKDDADCA</sequence>
<evidence type="ECO:0000256" key="9">
    <source>
        <dbReference type="ARBA" id="ARBA00048684"/>
    </source>
</evidence>
<evidence type="ECO:0000256" key="6">
    <source>
        <dbReference type="ARBA" id="ARBA00022563"/>
    </source>
</evidence>
<dbReference type="Gene3D" id="3.10.340.11">
    <property type="entry name" value="Methenyltetrahydromethanopterin Cyclohydrolase, Chain A, domain 1"/>
    <property type="match status" value="1"/>
</dbReference>
<dbReference type="EMBL" id="BART01024288">
    <property type="protein sequence ID" value="GAH02794.1"/>
    <property type="molecule type" value="Genomic_DNA"/>
</dbReference>
<dbReference type="AlphaFoldDB" id="X1DCK1"/>
<evidence type="ECO:0000256" key="1">
    <source>
        <dbReference type="ARBA" id="ARBA00004496"/>
    </source>
</evidence>
<dbReference type="GO" id="GO:0018759">
    <property type="term" value="F:methenyltetrahydromethanopterin cyclohydrolase activity"/>
    <property type="evidence" value="ECO:0007669"/>
    <property type="project" value="UniProtKB-EC"/>
</dbReference>
<comment type="catalytic activity">
    <reaction evidence="9">
        <text>5,10-methenyl-5,6,7,8-tetrahydromethanopterin + H2O = N(5)-formyl-5,6,7,8-tetrahydromethanopterin + H(+)</text>
        <dbReference type="Rhea" id="RHEA:19053"/>
        <dbReference type="ChEBI" id="CHEBI:15377"/>
        <dbReference type="ChEBI" id="CHEBI:15378"/>
        <dbReference type="ChEBI" id="CHEBI:58018"/>
        <dbReference type="ChEBI" id="CHEBI:58337"/>
        <dbReference type="EC" id="3.5.4.27"/>
    </reaction>
</comment>
<dbReference type="GO" id="GO:0006730">
    <property type="term" value="P:one-carbon metabolic process"/>
    <property type="evidence" value="ECO:0007669"/>
    <property type="project" value="UniProtKB-KW"/>
</dbReference>
<gene>
    <name evidence="10" type="ORF">S01H4_43929</name>
</gene>
<feature type="non-terminal residue" evidence="10">
    <location>
        <position position="44"/>
    </location>
</feature>
<dbReference type="EC" id="3.5.4.27" evidence="3"/>
<organism evidence="10">
    <name type="scientific">marine sediment metagenome</name>
    <dbReference type="NCBI Taxonomy" id="412755"/>
    <lineage>
        <taxon>unclassified sequences</taxon>
        <taxon>metagenomes</taxon>
        <taxon>ecological metagenomes</taxon>
    </lineage>
</organism>
<name>X1DCK1_9ZZZZ</name>
<evidence type="ECO:0000256" key="7">
    <source>
        <dbReference type="ARBA" id="ARBA00022801"/>
    </source>
</evidence>
<proteinExistence type="inferred from homology"/>
<dbReference type="SUPFAM" id="SSF56199">
    <property type="entry name" value="Methenyltetrahydromethanopterin cyclohydrolase"/>
    <property type="match status" value="1"/>
</dbReference>
<dbReference type="InterPro" id="IPR003209">
    <property type="entry name" value="METHMP_CycHdrlase"/>
</dbReference>
<evidence type="ECO:0000313" key="10">
    <source>
        <dbReference type="EMBL" id="GAH02794.1"/>
    </source>
</evidence>
<comment type="similarity">
    <text evidence="2">Belongs to the MCH family.</text>
</comment>
<evidence type="ECO:0000256" key="3">
    <source>
        <dbReference type="ARBA" id="ARBA00012765"/>
    </source>
</evidence>
<evidence type="ECO:0000256" key="2">
    <source>
        <dbReference type="ARBA" id="ARBA00006902"/>
    </source>
</evidence>
<comment type="caution">
    <text evidence="10">The sequence shown here is derived from an EMBL/GenBank/DDBJ whole genome shotgun (WGS) entry which is preliminary data.</text>
</comment>
<dbReference type="Pfam" id="PF02289">
    <property type="entry name" value="MCH"/>
    <property type="match status" value="1"/>
</dbReference>
<evidence type="ECO:0000256" key="5">
    <source>
        <dbReference type="ARBA" id="ARBA00022490"/>
    </source>
</evidence>
<reference evidence="10" key="1">
    <citation type="journal article" date="2014" name="Front. Microbiol.">
        <title>High frequency of phylogenetically diverse reductive dehalogenase-homologous genes in deep subseafloor sedimentary metagenomes.</title>
        <authorList>
            <person name="Kawai M."/>
            <person name="Futagami T."/>
            <person name="Toyoda A."/>
            <person name="Takaki Y."/>
            <person name="Nishi S."/>
            <person name="Hori S."/>
            <person name="Arai W."/>
            <person name="Tsubouchi T."/>
            <person name="Morono Y."/>
            <person name="Uchiyama I."/>
            <person name="Ito T."/>
            <person name="Fujiyama A."/>
            <person name="Inagaki F."/>
            <person name="Takami H."/>
        </authorList>
    </citation>
    <scope>NUCLEOTIDE SEQUENCE</scope>
    <source>
        <strain evidence="10">Expedition CK06-06</strain>
    </source>
</reference>
<protein>
    <recommendedName>
        <fullName evidence="4">Methenyltetrahydromethanopterin cyclohydrolase</fullName>
        <ecNumber evidence="3">3.5.4.27</ecNumber>
    </recommendedName>
    <alternativeName>
        <fullName evidence="8">Methenyl-H4MPT cyclohydrolase</fullName>
    </alternativeName>
</protein>
<accession>X1DCK1</accession>
<comment type="subcellular location">
    <subcellularLocation>
        <location evidence="1">Cytoplasm</location>
    </subcellularLocation>
</comment>
<evidence type="ECO:0000256" key="4">
    <source>
        <dbReference type="ARBA" id="ARBA00020597"/>
    </source>
</evidence>
<keyword evidence="6" id="KW-0554">One-carbon metabolism</keyword>